<dbReference type="Gene3D" id="3.90.1200.10">
    <property type="match status" value="1"/>
</dbReference>
<reference evidence="3 4" key="1">
    <citation type="journal article" date="2020" name="Genomics">
        <title>Complete, high-quality genomes from long-read metagenomic sequencing of two wolf lichen thalli reveals enigmatic genome architecture.</title>
        <authorList>
            <person name="McKenzie S.K."/>
            <person name="Walston R.F."/>
            <person name="Allen J.L."/>
        </authorList>
    </citation>
    <scope>NUCLEOTIDE SEQUENCE [LARGE SCALE GENOMIC DNA]</scope>
    <source>
        <strain evidence="3">WasteWater1</strain>
    </source>
</reference>
<protein>
    <recommendedName>
        <fullName evidence="1">protein-ribulosamine 3-kinase</fullName>
        <ecNumber evidence="1">2.7.1.172</ecNumber>
    </recommendedName>
</protein>
<comment type="caution">
    <text evidence="3">The sequence shown here is derived from an EMBL/GenBank/DDBJ whole genome shotgun (WGS) entry which is preliminary data.</text>
</comment>
<dbReference type="RefSeq" id="XP_037149239.1">
    <property type="nucleotide sequence ID" value="XM_037294551.1"/>
</dbReference>
<dbReference type="PANTHER" id="PTHR12149">
    <property type="entry name" value="FRUCTOSAMINE 3 KINASE-RELATED PROTEIN"/>
    <property type="match status" value="1"/>
</dbReference>
<dbReference type="InterPro" id="IPR011009">
    <property type="entry name" value="Kinase-like_dom_sf"/>
</dbReference>
<dbReference type="SUPFAM" id="SSF56112">
    <property type="entry name" value="Protein kinase-like (PK-like)"/>
    <property type="match status" value="1"/>
</dbReference>
<organism evidence="3 4">
    <name type="scientific">Letharia lupina</name>
    <dbReference type="NCBI Taxonomy" id="560253"/>
    <lineage>
        <taxon>Eukaryota</taxon>
        <taxon>Fungi</taxon>
        <taxon>Dikarya</taxon>
        <taxon>Ascomycota</taxon>
        <taxon>Pezizomycotina</taxon>
        <taxon>Lecanoromycetes</taxon>
        <taxon>OSLEUM clade</taxon>
        <taxon>Lecanoromycetidae</taxon>
        <taxon>Lecanorales</taxon>
        <taxon>Lecanorineae</taxon>
        <taxon>Parmeliaceae</taxon>
        <taxon>Letharia</taxon>
    </lineage>
</organism>
<evidence type="ECO:0000256" key="2">
    <source>
        <dbReference type="ARBA" id="ARBA00048655"/>
    </source>
</evidence>
<dbReference type="GO" id="GO:0102193">
    <property type="term" value="F:protein-ribulosamine 3-kinase activity"/>
    <property type="evidence" value="ECO:0007669"/>
    <property type="project" value="UniProtKB-EC"/>
</dbReference>
<dbReference type="Proteomes" id="UP000593566">
    <property type="component" value="Unassembled WGS sequence"/>
</dbReference>
<sequence length="486" mass="53625">MKIDSAVIKALSLDPVRTTVARHGGSGFSTTAKITTTLKDGTEKHFFMKTGKGKDAEVMFAGEHASLNAIHMVPSLCPASFAHGPLEDAAGGAFLVTDFLDMSGTSLGSEKGSGMSLAAKLAKLHTTAAPIPEGFQKPVFGFPVPTCCGDTEQPNDYTESWADFYAQHRLLAILKKSERTNGKDPTLRSLVEKTVAETVPRLIGDKHLNSGKGINPVVVHGDLWSGNKGRGRIGGKGAVEDVVFDPSACYAHSEYELGIMRMFGGFGGSFLKEYHQICPKTEPVDEYEDRVNLYELYHHLNHHAIFGGGYKSGAVSIMRALHRKFSGKTLADQRLLRNLARAKRVLESYAHQLLYFLSQIEEPIFIDLTGAWDPSEQHWRDFIPSPADQNLLNLRKDQGAVGYLFHIDIPRSSLPLHAPAISIVRQSVNPGQREIYNMMNHSAKRLLGVVTQQKATSHGINHVWRIEKEDEGKREEVVRFAGWTRV</sequence>
<proteinExistence type="predicted"/>
<accession>A0A8H6CAQ6</accession>
<dbReference type="GeneID" id="59332040"/>
<dbReference type="EMBL" id="JACCJB010000018">
    <property type="protein sequence ID" value="KAF6219804.1"/>
    <property type="molecule type" value="Genomic_DNA"/>
</dbReference>
<dbReference type="Pfam" id="PF03881">
    <property type="entry name" value="Fructosamin_kin"/>
    <property type="match status" value="1"/>
</dbReference>
<dbReference type="FunFam" id="3.90.1200.10:FF:000018">
    <property type="entry name" value="Fructosamine-3-kinase, putative"/>
    <property type="match status" value="1"/>
</dbReference>
<dbReference type="AlphaFoldDB" id="A0A8H6CAQ6"/>
<dbReference type="PANTHER" id="PTHR12149:SF8">
    <property type="entry name" value="PROTEIN-RIBULOSAMINE 3-KINASE"/>
    <property type="match status" value="1"/>
</dbReference>
<keyword evidence="4" id="KW-1185">Reference proteome</keyword>
<comment type="catalytic activity">
    <reaction evidence="2">
        <text>N(6)-D-ribulosyl-L-lysyl-[protein] + ATP = N(6)-(3-O-phospho-D-ribulosyl)-L-lysyl-[protein] + ADP + H(+)</text>
        <dbReference type="Rhea" id="RHEA:48432"/>
        <dbReference type="Rhea" id="RHEA-COMP:12103"/>
        <dbReference type="Rhea" id="RHEA-COMP:12104"/>
        <dbReference type="ChEBI" id="CHEBI:15378"/>
        <dbReference type="ChEBI" id="CHEBI:30616"/>
        <dbReference type="ChEBI" id="CHEBI:90418"/>
        <dbReference type="ChEBI" id="CHEBI:90420"/>
        <dbReference type="ChEBI" id="CHEBI:456216"/>
        <dbReference type="EC" id="2.7.1.172"/>
    </reaction>
    <physiologicalReaction direction="left-to-right" evidence="2">
        <dbReference type="Rhea" id="RHEA:48433"/>
    </physiologicalReaction>
</comment>
<name>A0A8H6CAQ6_9LECA</name>
<dbReference type="InterPro" id="IPR016477">
    <property type="entry name" value="Fructo-/Ketosamine-3-kinase"/>
</dbReference>
<evidence type="ECO:0000313" key="4">
    <source>
        <dbReference type="Proteomes" id="UP000593566"/>
    </source>
</evidence>
<evidence type="ECO:0000313" key="3">
    <source>
        <dbReference type="EMBL" id="KAF6219804.1"/>
    </source>
</evidence>
<dbReference type="EC" id="2.7.1.172" evidence="1"/>
<evidence type="ECO:0000256" key="1">
    <source>
        <dbReference type="ARBA" id="ARBA00011961"/>
    </source>
</evidence>
<gene>
    <name evidence="3" type="ORF">HO133_003629</name>
</gene>